<dbReference type="SUPFAM" id="SSF110849">
    <property type="entry name" value="ParB/Sulfiredoxin"/>
    <property type="match status" value="1"/>
</dbReference>
<dbReference type="Gene3D" id="1.10.8.10">
    <property type="entry name" value="DNA helicase RuvA subunit, C-terminal domain"/>
    <property type="match status" value="1"/>
</dbReference>
<keyword evidence="2" id="KW-1185">Reference proteome</keyword>
<protein>
    <submittedName>
        <fullName evidence="1">Chromosome partitioning protein ParB</fullName>
    </submittedName>
</protein>
<sequence length="205" mass="23267">MMQDCPPILHPTPLAELRPTQMTVGRREVARKRRDWEERSHEAGGAFLSHHLLPAILGPKQRPWIIDNHHLAVALMEAGQQQVLVRIVADLSHLSRETFLTVMDNRNWLHPFDEKGVRKSAADLPKKLSRLRDDPYRSLAGQLRRAGGYAKDDTPYSEFLWADFLRHRIKPALLESDFDTAVEKALTIARGAEAAYLPGYAGPHD</sequence>
<evidence type="ECO:0000313" key="1">
    <source>
        <dbReference type="EMBL" id="MCW6535673.1"/>
    </source>
</evidence>
<accession>A0AA41Z9X8</accession>
<proteinExistence type="predicted"/>
<evidence type="ECO:0000313" key="2">
    <source>
        <dbReference type="Proteomes" id="UP001165565"/>
    </source>
</evidence>
<dbReference type="Gene3D" id="3.90.1530.10">
    <property type="entry name" value="Conserved hypothetical protein from pyrococcus furiosus pfu- 392566-001, ParB domain"/>
    <property type="match status" value="1"/>
</dbReference>
<dbReference type="InterPro" id="IPR016932">
    <property type="entry name" value="UCP029669"/>
</dbReference>
<name>A0AA41Z9X8_9SPHN</name>
<dbReference type="CDD" id="cd16390">
    <property type="entry name" value="ParB_N_Srx_like"/>
    <property type="match status" value="1"/>
</dbReference>
<comment type="caution">
    <text evidence="1">The sequence shown here is derived from an EMBL/GenBank/DDBJ whole genome shotgun (WGS) entry which is preliminary data.</text>
</comment>
<reference evidence="1" key="1">
    <citation type="submission" date="2022-06" db="EMBL/GenBank/DDBJ databases">
        <title>Sphingomonas sp. nov. isolated from rhizosphere soil of tomato.</title>
        <authorList>
            <person name="Dong H."/>
            <person name="Gao R."/>
        </authorList>
    </citation>
    <scope>NUCLEOTIDE SEQUENCE</scope>
    <source>
        <strain evidence="1">MMSM24</strain>
    </source>
</reference>
<dbReference type="InterPro" id="IPR036086">
    <property type="entry name" value="ParB/Sulfiredoxin_sf"/>
</dbReference>
<dbReference type="RefSeq" id="WP_265269211.1">
    <property type="nucleotide sequence ID" value="NZ_JANFAV010000008.1"/>
</dbReference>
<dbReference type="AlphaFoldDB" id="A0AA41Z9X8"/>
<dbReference type="Pfam" id="PF08857">
    <property type="entry name" value="ParBc_2"/>
    <property type="match status" value="1"/>
</dbReference>
<gene>
    <name evidence="1" type="ORF">NEE01_12875</name>
</gene>
<organism evidence="1 2">
    <name type="scientific">Sphingomonas lycopersici</name>
    <dbReference type="NCBI Taxonomy" id="2951807"/>
    <lineage>
        <taxon>Bacteria</taxon>
        <taxon>Pseudomonadati</taxon>
        <taxon>Pseudomonadota</taxon>
        <taxon>Alphaproteobacteria</taxon>
        <taxon>Sphingomonadales</taxon>
        <taxon>Sphingomonadaceae</taxon>
        <taxon>Sphingomonas</taxon>
    </lineage>
</organism>
<dbReference type="EMBL" id="JANFAV010000008">
    <property type="protein sequence ID" value="MCW6535673.1"/>
    <property type="molecule type" value="Genomic_DNA"/>
</dbReference>
<dbReference type="InterPro" id="IPR014956">
    <property type="entry name" value="ParBc_2"/>
</dbReference>
<dbReference type="PIRSF" id="PIRSF029669">
    <property type="entry name" value="UCP029669"/>
    <property type="match status" value="1"/>
</dbReference>
<dbReference type="Proteomes" id="UP001165565">
    <property type="component" value="Unassembled WGS sequence"/>
</dbReference>